<dbReference type="GeneTree" id="ENSGT00940000164613"/>
<dbReference type="Gene3D" id="3.30.530.20">
    <property type="match status" value="1"/>
</dbReference>
<accession>A0A4W5QLJ3</accession>
<sequence length="119" mass="13288">MCLSSSVYLLTDLSSCHLKQPRDFCCISTQSQQDELCVLAMQSVFEESLPRPSVEAVRGEMLPSAWVLQPITRHVREVVRVIYLLQVDLGTPSLPQRLLGSVARRQASVLAELDSLFSL</sequence>
<evidence type="ECO:0000313" key="2">
    <source>
        <dbReference type="Ensembl" id="ENSHHUP00000078476.1"/>
    </source>
</evidence>
<dbReference type="SUPFAM" id="SSF55961">
    <property type="entry name" value="Bet v1-like"/>
    <property type="match status" value="1"/>
</dbReference>
<dbReference type="AlphaFoldDB" id="A0A4W5QLJ3"/>
<evidence type="ECO:0000259" key="1">
    <source>
        <dbReference type="PROSITE" id="PS50848"/>
    </source>
</evidence>
<organism evidence="2 3">
    <name type="scientific">Hucho hucho</name>
    <name type="common">huchen</name>
    <dbReference type="NCBI Taxonomy" id="62062"/>
    <lineage>
        <taxon>Eukaryota</taxon>
        <taxon>Metazoa</taxon>
        <taxon>Chordata</taxon>
        <taxon>Craniata</taxon>
        <taxon>Vertebrata</taxon>
        <taxon>Euteleostomi</taxon>
        <taxon>Actinopterygii</taxon>
        <taxon>Neopterygii</taxon>
        <taxon>Teleostei</taxon>
        <taxon>Protacanthopterygii</taxon>
        <taxon>Salmoniformes</taxon>
        <taxon>Salmonidae</taxon>
        <taxon>Salmoninae</taxon>
        <taxon>Hucho</taxon>
    </lineage>
</organism>
<dbReference type="STRING" id="62062.ENSHHUP00000078476"/>
<keyword evidence="3" id="KW-1185">Reference proteome</keyword>
<evidence type="ECO:0000313" key="3">
    <source>
        <dbReference type="Proteomes" id="UP000314982"/>
    </source>
</evidence>
<dbReference type="InterPro" id="IPR023393">
    <property type="entry name" value="START-like_dom_sf"/>
</dbReference>
<dbReference type="GO" id="GO:0008289">
    <property type="term" value="F:lipid binding"/>
    <property type="evidence" value="ECO:0007669"/>
    <property type="project" value="InterPro"/>
</dbReference>
<reference evidence="2" key="2">
    <citation type="submission" date="2025-08" db="UniProtKB">
        <authorList>
            <consortium name="Ensembl"/>
        </authorList>
    </citation>
    <scope>IDENTIFICATION</scope>
</reference>
<name>A0A4W5QLJ3_9TELE</name>
<reference evidence="3" key="1">
    <citation type="submission" date="2018-06" db="EMBL/GenBank/DDBJ databases">
        <title>Genome assembly of Danube salmon.</title>
        <authorList>
            <person name="Macqueen D.J."/>
            <person name="Gundappa M.K."/>
        </authorList>
    </citation>
    <scope>NUCLEOTIDE SEQUENCE [LARGE SCALE GENOMIC DNA]</scope>
</reference>
<protein>
    <recommendedName>
        <fullName evidence="1">START domain-containing protein</fullName>
    </recommendedName>
</protein>
<dbReference type="InterPro" id="IPR002913">
    <property type="entry name" value="START_lipid-bd_dom"/>
</dbReference>
<dbReference type="PANTHER" id="PTHR47117">
    <property type="entry name" value="STAR-RELATED LIPID TRANSFER PROTEIN 9"/>
    <property type="match status" value="1"/>
</dbReference>
<dbReference type="PANTHER" id="PTHR47117:SF1">
    <property type="entry name" value="STAR-RELATED LIPID TRANSFER PROTEIN 9"/>
    <property type="match status" value="1"/>
</dbReference>
<dbReference type="Pfam" id="PF01852">
    <property type="entry name" value="START"/>
    <property type="match status" value="1"/>
</dbReference>
<dbReference type="PROSITE" id="PS50848">
    <property type="entry name" value="START"/>
    <property type="match status" value="1"/>
</dbReference>
<dbReference type="Ensembl" id="ENSHHUT00000081008.1">
    <property type="protein sequence ID" value="ENSHHUP00000078476.1"/>
    <property type="gene ID" value="ENSHHUG00000045794.1"/>
</dbReference>
<proteinExistence type="predicted"/>
<reference evidence="2" key="3">
    <citation type="submission" date="2025-09" db="UniProtKB">
        <authorList>
            <consortium name="Ensembl"/>
        </authorList>
    </citation>
    <scope>IDENTIFICATION</scope>
</reference>
<feature type="domain" description="START" evidence="1">
    <location>
        <begin position="21"/>
        <end position="99"/>
    </location>
</feature>
<dbReference type="Proteomes" id="UP000314982">
    <property type="component" value="Unassembled WGS sequence"/>
</dbReference>